<dbReference type="AlphaFoldDB" id="A0A9K3LPU9"/>
<dbReference type="InterPro" id="IPR050363">
    <property type="entry name" value="MIP/Aquaporin"/>
</dbReference>
<evidence type="ECO:0000313" key="4">
    <source>
        <dbReference type="Proteomes" id="UP000693970"/>
    </source>
</evidence>
<dbReference type="Proteomes" id="UP000693970">
    <property type="component" value="Unassembled WGS sequence"/>
</dbReference>
<keyword evidence="2" id="KW-0812">Transmembrane</keyword>
<keyword evidence="2" id="KW-1133">Transmembrane helix</keyword>
<proteinExistence type="predicted"/>
<dbReference type="PANTHER" id="PTHR43829">
    <property type="entry name" value="AQUAPORIN OR AQUAGLYCEROPORIN RELATED"/>
    <property type="match status" value="1"/>
</dbReference>
<dbReference type="InterPro" id="IPR000425">
    <property type="entry name" value="MIP"/>
</dbReference>
<dbReference type="GO" id="GO:0005886">
    <property type="term" value="C:plasma membrane"/>
    <property type="evidence" value="ECO:0007669"/>
    <property type="project" value="TreeGrafter"/>
</dbReference>
<evidence type="ECO:0000256" key="2">
    <source>
        <dbReference type="SAM" id="Phobius"/>
    </source>
</evidence>
<dbReference type="GO" id="GO:0015250">
    <property type="term" value="F:water channel activity"/>
    <property type="evidence" value="ECO:0007669"/>
    <property type="project" value="TreeGrafter"/>
</dbReference>
<reference evidence="3" key="2">
    <citation type="submission" date="2021-04" db="EMBL/GenBank/DDBJ databases">
        <authorList>
            <person name="Podell S."/>
        </authorList>
    </citation>
    <scope>NUCLEOTIDE SEQUENCE</scope>
    <source>
        <strain evidence="3">Hildebrandi</strain>
    </source>
</reference>
<gene>
    <name evidence="3" type="ORF">IV203_028582</name>
</gene>
<feature type="transmembrane region" description="Helical" evidence="2">
    <location>
        <begin position="43"/>
        <end position="66"/>
    </location>
</feature>
<feature type="transmembrane region" description="Helical" evidence="2">
    <location>
        <begin position="381"/>
        <end position="402"/>
    </location>
</feature>
<dbReference type="Pfam" id="PF00230">
    <property type="entry name" value="MIP"/>
    <property type="match status" value="2"/>
</dbReference>
<keyword evidence="4" id="KW-1185">Reference proteome</keyword>
<feature type="transmembrane region" description="Helical" evidence="2">
    <location>
        <begin position="431"/>
        <end position="451"/>
    </location>
</feature>
<evidence type="ECO:0000256" key="1">
    <source>
        <dbReference type="ARBA" id="ARBA00022448"/>
    </source>
</evidence>
<dbReference type="OrthoDB" id="3222at2759"/>
<evidence type="ECO:0000313" key="3">
    <source>
        <dbReference type="EMBL" id="KAG7365912.1"/>
    </source>
</evidence>
<name>A0A9K3LPU9_9STRA</name>
<sequence length="469" mass="51576">MSTYVYPLGAKVLSEFTGMTLTIFFGESIIANELLPSTKGHGMGFLAVALGFGLAFGVNIAFFGLISAHLNPAMFLFLAILGKVSWVEFVCCSLADLAGAFVGAVFVYIFYLPHFGFTSLPLPVDGSLDTAARYLEGPTSYETNAGRLASAFGPASKPRKGTNLRKEVKEMFHFPNDQNFLDDSSEFVTDEQRVLLQKMEIKYQRRVRQNAKLHSAPSSRIEYFRANSANVATLLHEKDPQIEFQLGPRRHSAQIAGLLHDHDGEDNQQSQVAKKEFKREEEVLLDEEHSPPTKVDAEPTDETIDKDAAKAYKAALQADARAKLAIFATRPSIFNRPYNLFQEAACTLVLVFGAEMFNLRKEIQSEATGSTWQDGPFVQSLFLSLFITMLILGPGGVTGLAANPARDLGPRLAHFVLPIAGKGTSEWNYGLIVPIFGPFCGAAIGAGLFMLMELLYDSYEIVDKETTEL</sequence>
<comment type="caution">
    <text evidence="3">The sequence shown here is derived from an EMBL/GenBank/DDBJ whole genome shotgun (WGS) entry which is preliminary data.</text>
</comment>
<organism evidence="3 4">
    <name type="scientific">Nitzschia inconspicua</name>
    <dbReference type="NCBI Taxonomy" id="303405"/>
    <lineage>
        <taxon>Eukaryota</taxon>
        <taxon>Sar</taxon>
        <taxon>Stramenopiles</taxon>
        <taxon>Ochrophyta</taxon>
        <taxon>Bacillariophyta</taxon>
        <taxon>Bacillariophyceae</taxon>
        <taxon>Bacillariophycidae</taxon>
        <taxon>Bacillariales</taxon>
        <taxon>Bacillariaceae</taxon>
        <taxon>Nitzschia</taxon>
    </lineage>
</organism>
<feature type="transmembrane region" description="Helical" evidence="2">
    <location>
        <begin position="12"/>
        <end position="31"/>
    </location>
</feature>
<accession>A0A9K3LPU9</accession>
<reference evidence="3" key="1">
    <citation type="journal article" date="2021" name="Sci. Rep.">
        <title>Diploid genomic architecture of Nitzschia inconspicua, an elite biomass production diatom.</title>
        <authorList>
            <person name="Oliver A."/>
            <person name="Podell S."/>
            <person name="Pinowska A."/>
            <person name="Traller J.C."/>
            <person name="Smith S.R."/>
            <person name="McClure R."/>
            <person name="Beliaev A."/>
            <person name="Bohutskyi P."/>
            <person name="Hill E.A."/>
            <person name="Rabines A."/>
            <person name="Zheng H."/>
            <person name="Allen L.Z."/>
            <person name="Kuo A."/>
            <person name="Grigoriev I.V."/>
            <person name="Allen A.E."/>
            <person name="Hazlebeck D."/>
            <person name="Allen E.E."/>
        </authorList>
    </citation>
    <scope>NUCLEOTIDE SEQUENCE</scope>
    <source>
        <strain evidence="3">Hildebrandi</strain>
    </source>
</reference>
<dbReference type="EMBL" id="JAGRRH010000007">
    <property type="protein sequence ID" value="KAG7365912.1"/>
    <property type="molecule type" value="Genomic_DNA"/>
</dbReference>
<dbReference type="PANTHER" id="PTHR43829:SF9">
    <property type="entry name" value="AQUAPORIN-9"/>
    <property type="match status" value="1"/>
</dbReference>
<protein>
    <submittedName>
        <fullName evidence="3">Permease glycerol uptake facilitator domain containing protein</fullName>
    </submittedName>
</protein>
<keyword evidence="2" id="KW-0472">Membrane</keyword>
<feature type="transmembrane region" description="Helical" evidence="2">
    <location>
        <begin position="86"/>
        <end position="111"/>
    </location>
</feature>
<keyword evidence="1" id="KW-0813">Transport</keyword>
<dbReference type="GO" id="GO:0015254">
    <property type="term" value="F:glycerol channel activity"/>
    <property type="evidence" value="ECO:0007669"/>
    <property type="project" value="TreeGrafter"/>
</dbReference>